<gene>
    <name evidence="2" type="ORF">EW145_g8659</name>
</gene>
<protein>
    <submittedName>
        <fullName evidence="2">Uncharacterized protein</fullName>
    </submittedName>
</protein>
<feature type="compositionally biased region" description="Low complexity" evidence="1">
    <location>
        <begin position="27"/>
        <end position="41"/>
    </location>
</feature>
<dbReference type="Proteomes" id="UP000308199">
    <property type="component" value="Unassembled WGS sequence"/>
</dbReference>
<dbReference type="EMBL" id="SGPK01001660">
    <property type="protein sequence ID" value="THG92602.1"/>
    <property type="molecule type" value="Genomic_DNA"/>
</dbReference>
<evidence type="ECO:0000313" key="2">
    <source>
        <dbReference type="EMBL" id="THG92602.1"/>
    </source>
</evidence>
<reference evidence="2 3" key="1">
    <citation type="submission" date="2019-02" db="EMBL/GenBank/DDBJ databases">
        <title>Genome sequencing of the rare red list fungi Phellinidium pouzarii.</title>
        <authorList>
            <person name="Buettner E."/>
            <person name="Kellner H."/>
        </authorList>
    </citation>
    <scope>NUCLEOTIDE SEQUENCE [LARGE SCALE GENOMIC DNA]</scope>
    <source>
        <strain evidence="2 3">DSM 108285</strain>
    </source>
</reference>
<keyword evidence="3" id="KW-1185">Reference proteome</keyword>
<evidence type="ECO:0000313" key="3">
    <source>
        <dbReference type="Proteomes" id="UP000308199"/>
    </source>
</evidence>
<feature type="region of interest" description="Disordered" evidence="1">
    <location>
        <begin position="17"/>
        <end position="44"/>
    </location>
</feature>
<accession>A0A4V3X926</accession>
<name>A0A4V3X926_9AGAM</name>
<sequence>MRCAPVRDAVLDTILSNSHSPPHLPYSSEASSNAETTASSSVHSSLPARIVAAFKDLLHFMEIMSTDLSSAALTTVNDDELATDITGAAHEGERRITDLKK</sequence>
<comment type="caution">
    <text evidence="2">The sequence shown here is derived from an EMBL/GenBank/DDBJ whole genome shotgun (WGS) entry which is preliminary data.</text>
</comment>
<organism evidence="2 3">
    <name type="scientific">Phellinidium pouzarii</name>
    <dbReference type="NCBI Taxonomy" id="167371"/>
    <lineage>
        <taxon>Eukaryota</taxon>
        <taxon>Fungi</taxon>
        <taxon>Dikarya</taxon>
        <taxon>Basidiomycota</taxon>
        <taxon>Agaricomycotina</taxon>
        <taxon>Agaricomycetes</taxon>
        <taxon>Hymenochaetales</taxon>
        <taxon>Hymenochaetaceae</taxon>
        <taxon>Phellinidium</taxon>
    </lineage>
</organism>
<evidence type="ECO:0000256" key="1">
    <source>
        <dbReference type="SAM" id="MobiDB-lite"/>
    </source>
</evidence>
<dbReference type="OrthoDB" id="276323at2759"/>
<proteinExistence type="predicted"/>
<dbReference type="AlphaFoldDB" id="A0A4V3X926"/>